<comment type="subcellular location">
    <subcellularLocation>
        <location evidence="2 13">Nucleus</location>
    </subcellularLocation>
</comment>
<dbReference type="GO" id="GO:0046872">
    <property type="term" value="F:metal ion binding"/>
    <property type="evidence" value="ECO:0007669"/>
    <property type="project" value="UniProtKB-KW"/>
</dbReference>
<evidence type="ECO:0000259" key="19">
    <source>
        <dbReference type="Pfam" id="PF04928"/>
    </source>
</evidence>
<keyword evidence="7 13" id="KW-0547">Nucleotide-binding</keyword>
<keyword evidence="17" id="KW-0472">Membrane</keyword>
<accession>A0A9N9F8W1</accession>
<feature type="region of interest" description="Disordered" evidence="16">
    <location>
        <begin position="529"/>
        <end position="573"/>
    </location>
</feature>
<dbReference type="FunFam" id="3.30.460.10:FF:000002">
    <property type="entry name" value="Poly(A) polymerase alpha, putative"/>
    <property type="match status" value="1"/>
</dbReference>
<dbReference type="PIRSF" id="PIRSF018425">
    <property type="entry name" value="PolyA_polymerase"/>
    <property type="match status" value="1"/>
</dbReference>
<evidence type="ECO:0000256" key="8">
    <source>
        <dbReference type="ARBA" id="ARBA00022840"/>
    </source>
</evidence>
<feature type="region of interest" description="Disordered" evidence="16">
    <location>
        <begin position="590"/>
        <end position="645"/>
    </location>
</feature>
<feature type="region of interest" description="Disordered" evidence="16">
    <location>
        <begin position="1"/>
        <end position="50"/>
    </location>
</feature>
<feature type="domain" description="Poly(A) polymerase central" evidence="19">
    <location>
        <begin position="226"/>
        <end position="370"/>
    </location>
</feature>
<dbReference type="CDD" id="cd05402">
    <property type="entry name" value="NT_PAP_TUTase"/>
    <property type="match status" value="1"/>
</dbReference>
<evidence type="ECO:0000256" key="4">
    <source>
        <dbReference type="ARBA" id="ARBA00022664"/>
    </source>
</evidence>
<dbReference type="GO" id="GO:0031123">
    <property type="term" value="P:RNA 3'-end processing"/>
    <property type="evidence" value="ECO:0007669"/>
    <property type="project" value="InterPro"/>
</dbReference>
<dbReference type="OrthoDB" id="412748at2759"/>
<feature type="compositionally biased region" description="Polar residues" evidence="16">
    <location>
        <begin position="600"/>
        <end position="619"/>
    </location>
</feature>
<keyword evidence="17" id="KW-1133">Transmembrane helix</keyword>
<feature type="binding site" evidence="14">
    <location>
        <position position="173"/>
    </location>
    <ligand>
        <name>ATP</name>
        <dbReference type="ChEBI" id="CHEBI:30616"/>
    </ligand>
</feature>
<organism evidence="21 22">
    <name type="scientific">Ambispora gerdemannii</name>
    <dbReference type="NCBI Taxonomy" id="144530"/>
    <lineage>
        <taxon>Eukaryota</taxon>
        <taxon>Fungi</taxon>
        <taxon>Fungi incertae sedis</taxon>
        <taxon>Mucoromycota</taxon>
        <taxon>Glomeromycotina</taxon>
        <taxon>Glomeromycetes</taxon>
        <taxon>Archaeosporales</taxon>
        <taxon>Ambisporaceae</taxon>
        <taxon>Ambispora</taxon>
    </lineage>
</organism>
<feature type="binding site" evidence="15">
    <location>
        <position position="119"/>
    </location>
    <ligand>
        <name>Mg(2+)</name>
        <dbReference type="ChEBI" id="CHEBI:18420"/>
        <label>1</label>
        <note>catalytic</note>
    </ligand>
</feature>
<comment type="similarity">
    <text evidence="3 13">Belongs to the poly(A) polymerase family.</text>
</comment>
<evidence type="ECO:0000256" key="13">
    <source>
        <dbReference type="PIRNR" id="PIRNR018425"/>
    </source>
</evidence>
<dbReference type="GO" id="GO:0003723">
    <property type="term" value="F:RNA binding"/>
    <property type="evidence" value="ECO:0007669"/>
    <property type="project" value="UniProtKB-UniRule"/>
</dbReference>
<dbReference type="Gene3D" id="3.30.70.590">
    <property type="entry name" value="Poly(A) polymerase predicted RNA binding domain"/>
    <property type="match status" value="1"/>
</dbReference>
<evidence type="ECO:0000256" key="16">
    <source>
        <dbReference type="SAM" id="MobiDB-lite"/>
    </source>
</evidence>
<feature type="binding site" evidence="14">
    <location>
        <position position="234"/>
    </location>
    <ligand>
        <name>ATP</name>
        <dbReference type="ChEBI" id="CHEBI:30616"/>
    </ligand>
</feature>
<keyword evidence="5 13" id="KW-0808">Transferase</keyword>
<dbReference type="GO" id="GO:1990817">
    <property type="term" value="F:poly(A) RNA polymerase activity"/>
    <property type="evidence" value="ECO:0007669"/>
    <property type="project" value="UniProtKB-UniRule"/>
</dbReference>
<dbReference type="Pfam" id="PF04926">
    <property type="entry name" value="PAP_RNA-bind"/>
    <property type="match status" value="1"/>
</dbReference>
<proteinExistence type="inferred from homology"/>
<feature type="binding site" evidence="15">
    <location>
        <position position="173"/>
    </location>
    <ligand>
        <name>Mg(2+)</name>
        <dbReference type="ChEBI" id="CHEBI:18420"/>
        <label>2</label>
        <note>catalytic</note>
    </ligand>
</feature>
<keyword evidence="12 13" id="KW-0539">Nucleus</keyword>
<keyword evidence="10" id="KW-0694">RNA-binding</keyword>
<keyword evidence="11" id="KW-0464">Manganese</keyword>
<feature type="domain" description="Poly(A) polymerase RNA-binding" evidence="18">
    <location>
        <begin position="372"/>
        <end position="540"/>
    </location>
</feature>
<dbReference type="GO" id="GO:0005524">
    <property type="term" value="F:ATP binding"/>
    <property type="evidence" value="ECO:0007669"/>
    <property type="project" value="UniProtKB-UniRule"/>
</dbReference>
<feature type="transmembrane region" description="Helical" evidence="17">
    <location>
        <begin position="241"/>
        <end position="260"/>
    </location>
</feature>
<name>A0A9N9F8W1_9GLOM</name>
<evidence type="ECO:0000313" key="21">
    <source>
        <dbReference type="EMBL" id="CAG8516714.1"/>
    </source>
</evidence>
<dbReference type="Pfam" id="PF04928">
    <property type="entry name" value="PAP_central"/>
    <property type="match status" value="1"/>
</dbReference>
<evidence type="ECO:0000256" key="2">
    <source>
        <dbReference type="ARBA" id="ARBA00004123"/>
    </source>
</evidence>
<reference evidence="21" key="1">
    <citation type="submission" date="2021-06" db="EMBL/GenBank/DDBJ databases">
        <authorList>
            <person name="Kallberg Y."/>
            <person name="Tangrot J."/>
            <person name="Rosling A."/>
        </authorList>
    </citation>
    <scope>NUCLEOTIDE SEQUENCE</scope>
    <source>
        <strain evidence="21">MT106</strain>
    </source>
</reference>
<evidence type="ECO:0000259" key="20">
    <source>
        <dbReference type="Pfam" id="PF20750"/>
    </source>
</evidence>
<feature type="binding site" evidence="15">
    <location>
        <position position="121"/>
    </location>
    <ligand>
        <name>Mg(2+)</name>
        <dbReference type="ChEBI" id="CHEBI:18420"/>
        <label>2</label>
        <note>catalytic</note>
    </ligand>
</feature>
<dbReference type="Pfam" id="PF20750">
    <property type="entry name" value="PAP_NTPase"/>
    <property type="match status" value="1"/>
</dbReference>
<comment type="function">
    <text evidence="13">Polymerase that creates the 3'-poly(A) tail of mRNA's.</text>
</comment>
<dbReference type="Gene3D" id="3.30.460.10">
    <property type="entry name" value="Beta Polymerase, domain 2"/>
    <property type="match status" value="1"/>
</dbReference>
<dbReference type="InterPro" id="IPR011068">
    <property type="entry name" value="NuclTrfase_I-like_C"/>
</dbReference>
<dbReference type="InterPro" id="IPR007010">
    <property type="entry name" value="PolA_pol_RNA-bd_dom"/>
</dbReference>
<evidence type="ECO:0000256" key="5">
    <source>
        <dbReference type="ARBA" id="ARBA00022679"/>
    </source>
</evidence>
<keyword evidence="6 15" id="KW-0479">Metal-binding</keyword>
<feature type="binding site" evidence="14">
    <location>
        <begin position="252"/>
        <end position="253"/>
    </location>
    <ligand>
        <name>ATP</name>
        <dbReference type="ChEBI" id="CHEBI:30616"/>
    </ligand>
</feature>
<keyword evidence="22" id="KW-1185">Reference proteome</keyword>
<dbReference type="SUPFAM" id="SSF81631">
    <property type="entry name" value="PAP/OAS1 substrate-binding domain"/>
    <property type="match status" value="1"/>
</dbReference>
<dbReference type="EMBL" id="CAJVPL010000636">
    <property type="protein sequence ID" value="CAG8516714.1"/>
    <property type="molecule type" value="Genomic_DNA"/>
</dbReference>
<dbReference type="SUPFAM" id="SSF81301">
    <property type="entry name" value="Nucleotidyltransferase"/>
    <property type="match status" value="1"/>
</dbReference>
<gene>
    <name evidence="21" type="ORF">AGERDE_LOCUS5021</name>
</gene>
<feature type="domain" description="Poly(A) polymerase nucleotidyltransferase" evidence="20">
    <location>
        <begin position="31"/>
        <end position="220"/>
    </location>
</feature>
<dbReference type="PANTHER" id="PTHR10682:SF10">
    <property type="entry name" value="POLYNUCLEOTIDE ADENYLYLTRANSFERASE"/>
    <property type="match status" value="1"/>
</dbReference>
<comment type="cofactor">
    <cofactor evidence="1">
        <name>Mn(2+)</name>
        <dbReference type="ChEBI" id="CHEBI:29035"/>
    </cofactor>
</comment>
<dbReference type="InterPro" id="IPR043519">
    <property type="entry name" value="NT_sf"/>
</dbReference>
<comment type="cofactor">
    <cofactor evidence="15">
        <name>Mg(2+)</name>
        <dbReference type="ChEBI" id="CHEBI:18420"/>
    </cofactor>
    <text evidence="15">Binds 2 magnesium ions. Also active with manganese.</text>
</comment>
<comment type="caution">
    <text evidence="21">The sequence shown here is derived from an EMBL/GenBank/DDBJ whole genome shotgun (WGS) entry which is preliminary data.</text>
</comment>
<feature type="binding site" evidence="14">
    <location>
        <begin position="119"/>
        <end position="121"/>
    </location>
    <ligand>
        <name>ATP</name>
        <dbReference type="ChEBI" id="CHEBI:30616"/>
    </ligand>
</feature>
<dbReference type="InterPro" id="IPR007012">
    <property type="entry name" value="PolA_pol_cen_dom"/>
</dbReference>
<evidence type="ECO:0000256" key="7">
    <source>
        <dbReference type="ARBA" id="ARBA00022741"/>
    </source>
</evidence>
<keyword evidence="8 13" id="KW-0067">ATP-binding</keyword>
<evidence type="ECO:0000259" key="18">
    <source>
        <dbReference type="Pfam" id="PF04926"/>
    </source>
</evidence>
<evidence type="ECO:0000313" key="22">
    <source>
        <dbReference type="Proteomes" id="UP000789831"/>
    </source>
</evidence>
<sequence length="645" mass="73188">MTEATNGSQPQQDWKIQVKNGDYKSQPKHLGVTPPIALSPPTSREHEVTDSLLEELKEQGTFESEDESKRREVVLGKLDKIVKDFVYRTCKEKKNLPEADAREAGGKIFTFGSYRLGADIDTLCVVPRHVVRDDFFTEMHETLRDRIEVTELTSVTDAYVPVIKMKFQDIPIDLVFASLGVSKVADDLDLKDNSLLKNLDETCIRSLNGSRVTDEILRLVPNIPAFRTSLRCIKLWAKRRAIYSNIMGFFGGVAWAMLVARICQLYPNAIAGAIVSRFFRIMYQWNWPQPVLLKPIEEGPLQVRVWNPKLYPIDRSHLMPIITPAYPSMCATHNVTSSTKRIIEAEFKRAAEIADKVMVGTGKWNELFAKHDFFLRYRYYLQIIASSDSPERQLKWSGMVESKIRHLITKLEVVDNLGLAHPFVNGFEKVQNCRNDQEQSDIAHGMFNNNSVEVNPADQSQDNVRLIYTTTFYIGLYIEPRTTGATAPRQLDISWPISEFTKMVKSWDKYDEQTMAIVVKYVKSNQLPTDLFEDGDQRPIRRKSPKTTGKNKFNNTTTTGTEQPNKKRRGSNDTVMSAFENDNEQILNGSENRMEKPDNHTSSSSNILASTTNNRGASVTTLTPAAPPTTPFDQPHVRQTVKSGP</sequence>
<feature type="binding site" evidence="14">
    <location>
        <begin position="111"/>
        <end position="113"/>
    </location>
    <ligand>
        <name>ATP</name>
        <dbReference type="ChEBI" id="CHEBI:30616"/>
    </ligand>
</feature>
<evidence type="ECO:0000256" key="10">
    <source>
        <dbReference type="ARBA" id="ARBA00022884"/>
    </source>
</evidence>
<keyword evidence="9 15" id="KW-0460">Magnesium</keyword>
<feature type="binding site" evidence="15">
    <location>
        <position position="121"/>
    </location>
    <ligand>
        <name>Mg(2+)</name>
        <dbReference type="ChEBI" id="CHEBI:18420"/>
        <label>1</label>
        <note>catalytic</note>
    </ligand>
</feature>
<feature type="binding site" evidence="15">
    <location>
        <position position="119"/>
    </location>
    <ligand>
        <name>Mg(2+)</name>
        <dbReference type="ChEBI" id="CHEBI:18420"/>
        <label>2</label>
        <note>catalytic</note>
    </ligand>
</feature>
<dbReference type="GO" id="GO:0005634">
    <property type="term" value="C:nucleus"/>
    <property type="evidence" value="ECO:0007669"/>
    <property type="project" value="UniProtKB-SubCell"/>
</dbReference>
<dbReference type="FunFam" id="1.10.1410.10:FF:000001">
    <property type="entry name" value="Putative poly(A) polymerase gamma"/>
    <property type="match status" value="1"/>
</dbReference>
<feature type="compositionally biased region" description="Low complexity" evidence="16">
    <location>
        <begin position="546"/>
        <end position="561"/>
    </location>
</feature>
<evidence type="ECO:0000256" key="6">
    <source>
        <dbReference type="ARBA" id="ARBA00022723"/>
    </source>
</evidence>
<dbReference type="Gene3D" id="1.10.1410.10">
    <property type="match status" value="1"/>
</dbReference>
<evidence type="ECO:0000256" key="15">
    <source>
        <dbReference type="PIRSR" id="PIRSR018425-2"/>
    </source>
</evidence>
<dbReference type="PANTHER" id="PTHR10682">
    <property type="entry name" value="POLY A POLYMERASE"/>
    <property type="match status" value="1"/>
</dbReference>
<evidence type="ECO:0000256" key="17">
    <source>
        <dbReference type="SAM" id="Phobius"/>
    </source>
</evidence>
<dbReference type="GO" id="GO:0006397">
    <property type="term" value="P:mRNA processing"/>
    <property type="evidence" value="ECO:0007669"/>
    <property type="project" value="UniProtKB-KW"/>
</dbReference>
<dbReference type="SUPFAM" id="SSF55003">
    <property type="entry name" value="PAP/Archaeal CCA-adding enzyme, C-terminal domain"/>
    <property type="match status" value="1"/>
</dbReference>
<evidence type="ECO:0000256" key="12">
    <source>
        <dbReference type="ARBA" id="ARBA00023242"/>
    </source>
</evidence>
<dbReference type="InterPro" id="IPR048840">
    <property type="entry name" value="PolA_pol_NTPase"/>
</dbReference>
<evidence type="ECO:0000256" key="9">
    <source>
        <dbReference type="ARBA" id="ARBA00022842"/>
    </source>
</evidence>
<evidence type="ECO:0000256" key="14">
    <source>
        <dbReference type="PIRSR" id="PIRSR018425-1"/>
    </source>
</evidence>
<feature type="binding site" evidence="14">
    <location>
        <position position="243"/>
    </location>
    <ligand>
        <name>ATP</name>
        <dbReference type="ChEBI" id="CHEBI:30616"/>
    </ligand>
</feature>
<dbReference type="InterPro" id="IPR014492">
    <property type="entry name" value="PolyA_polymerase"/>
</dbReference>
<dbReference type="AlphaFoldDB" id="A0A9N9F8W1"/>
<evidence type="ECO:0000256" key="3">
    <source>
        <dbReference type="ARBA" id="ARBA00010912"/>
    </source>
</evidence>
<keyword evidence="17" id="KW-0812">Transmembrane</keyword>
<evidence type="ECO:0000256" key="1">
    <source>
        <dbReference type="ARBA" id="ARBA00001936"/>
    </source>
</evidence>
<dbReference type="EC" id="2.7.7.19" evidence="13"/>
<feature type="compositionally biased region" description="Polar residues" evidence="16">
    <location>
        <begin position="1"/>
        <end position="14"/>
    </location>
</feature>
<dbReference type="FunFam" id="3.30.70.590:FF:000003">
    <property type="entry name" value="Poly(A) polymerase"/>
    <property type="match status" value="1"/>
</dbReference>
<keyword evidence="4 13" id="KW-0507">mRNA processing</keyword>
<protein>
    <recommendedName>
        <fullName evidence="13">Poly(A) polymerase</fullName>
        <ecNumber evidence="13">2.7.7.19</ecNumber>
    </recommendedName>
</protein>
<dbReference type="Proteomes" id="UP000789831">
    <property type="component" value="Unassembled WGS sequence"/>
</dbReference>
<comment type="catalytic activity">
    <reaction evidence="13">
        <text>RNA(n) + ATP = RNA(n)-3'-adenine ribonucleotide + diphosphate</text>
        <dbReference type="Rhea" id="RHEA:11332"/>
        <dbReference type="Rhea" id="RHEA-COMP:14527"/>
        <dbReference type="Rhea" id="RHEA-COMP:17347"/>
        <dbReference type="ChEBI" id="CHEBI:30616"/>
        <dbReference type="ChEBI" id="CHEBI:33019"/>
        <dbReference type="ChEBI" id="CHEBI:140395"/>
        <dbReference type="ChEBI" id="CHEBI:173115"/>
        <dbReference type="EC" id="2.7.7.19"/>
    </reaction>
</comment>
<evidence type="ECO:0000256" key="11">
    <source>
        <dbReference type="ARBA" id="ARBA00023211"/>
    </source>
</evidence>